<evidence type="ECO:0000256" key="3">
    <source>
        <dbReference type="ARBA" id="ARBA00022737"/>
    </source>
</evidence>
<protein>
    <submittedName>
        <fullName evidence="8">Chitin binding peritrophin-A-like protein</fullName>
    </submittedName>
</protein>
<keyword evidence="9" id="KW-1185">Reference proteome</keyword>
<evidence type="ECO:0000259" key="7">
    <source>
        <dbReference type="PROSITE" id="PS50940"/>
    </source>
</evidence>
<dbReference type="Pfam" id="PF01607">
    <property type="entry name" value="CBM_14"/>
    <property type="match status" value="1"/>
</dbReference>
<keyword evidence="3" id="KW-0677">Repeat</keyword>
<dbReference type="GO" id="GO:0005576">
    <property type="term" value="C:extracellular region"/>
    <property type="evidence" value="ECO:0007669"/>
    <property type="project" value="InterPro"/>
</dbReference>
<keyword evidence="5" id="KW-0325">Glycoprotein</keyword>
<dbReference type="OrthoDB" id="4304345at2"/>
<gene>
    <name evidence="8" type="ORF">CLV74_101216</name>
</gene>
<evidence type="ECO:0000256" key="5">
    <source>
        <dbReference type="ARBA" id="ARBA00023180"/>
    </source>
</evidence>
<keyword evidence="1" id="KW-0147">Chitin-binding</keyword>
<dbReference type="GO" id="GO:0008061">
    <property type="term" value="F:chitin binding"/>
    <property type="evidence" value="ECO:0007669"/>
    <property type="project" value="UniProtKB-KW"/>
</dbReference>
<evidence type="ECO:0000313" key="9">
    <source>
        <dbReference type="Proteomes" id="UP000238392"/>
    </source>
</evidence>
<evidence type="ECO:0000256" key="2">
    <source>
        <dbReference type="ARBA" id="ARBA00022729"/>
    </source>
</evidence>
<dbReference type="InterPro" id="IPR036508">
    <property type="entry name" value="Chitin-bd_dom_sf"/>
</dbReference>
<comment type="caution">
    <text evidence="8">The sequence shown here is derived from an EMBL/GenBank/DDBJ whole genome shotgun (WGS) entry which is preliminary data.</text>
</comment>
<evidence type="ECO:0000256" key="6">
    <source>
        <dbReference type="SAM" id="SignalP"/>
    </source>
</evidence>
<feature type="domain" description="Chitin-binding type-2" evidence="7">
    <location>
        <begin position="23"/>
        <end position="82"/>
    </location>
</feature>
<dbReference type="PANTHER" id="PTHR23301">
    <property type="entry name" value="CHITIN BINDING PERITROPHIN-A"/>
    <property type="match status" value="1"/>
</dbReference>
<dbReference type="InterPro" id="IPR002557">
    <property type="entry name" value="Chitin-bd_dom"/>
</dbReference>
<sequence length="86" mass="9561">MRFLIVFLALSGPAFAQEKTCADAMCPADNGEFALHLPHPSDCTKFCKCDWGQAYEFSCPGELHFNADLQVCDWPEAAQCEAEDKK</sequence>
<dbReference type="AlphaFoldDB" id="A0A2T0X5A1"/>
<accession>A0A2T0X5A1</accession>
<keyword evidence="2 6" id="KW-0732">Signal</keyword>
<proteinExistence type="predicted"/>
<dbReference type="EMBL" id="PVTQ01000001">
    <property type="protein sequence ID" value="PRY94085.1"/>
    <property type="molecule type" value="Genomic_DNA"/>
</dbReference>
<evidence type="ECO:0000313" key="8">
    <source>
        <dbReference type="EMBL" id="PRY94085.1"/>
    </source>
</evidence>
<dbReference type="PROSITE" id="PS50940">
    <property type="entry name" value="CHIT_BIND_II"/>
    <property type="match status" value="1"/>
</dbReference>
<dbReference type="SMART" id="SM00494">
    <property type="entry name" value="ChtBD2"/>
    <property type="match status" value="1"/>
</dbReference>
<organism evidence="8 9">
    <name type="scientific">Donghicola tyrosinivorans</name>
    <dbReference type="NCBI Taxonomy" id="1652492"/>
    <lineage>
        <taxon>Bacteria</taxon>
        <taxon>Pseudomonadati</taxon>
        <taxon>Pseudomonadota</taxon>
        <taxon>Alphaproteobacteria</taxon>
        <taxon>Rhodobacterales</taxon>
        <taxon>Roseobacteraceae</taxon>
        <taxon>Donghicola</taxon>
    </lineage>
</organism>
<dbReference type="PANTHER" id="PTHR23301:SF0">
    <property type="entry name" value="CHITIN-BINDING TYPE-2 DOMAIN-CONTAINING PROTEIN-RELATED"/>
    <property type="match status" value="1"/>
</dbReference>
<keyword evidence="4" id="KW-1015">Disulfide bond</keyword>
<reference evidence="8 9" key="1">
    <citation type="submission" date="2018-03" db="EMBL/GenBank/DDBJ databases">
        <title>Genomic Encyclopedia of Archaeal and Bacterial Type Strains, Phase II (KMG-II): from individual species to whole genera.</title>
        <authorList>
            <person name="Goeker M."/>
        </authorList>
    </citation>
    <scope>NUCLEOTIDE SEQUENCE [LARGE SCALE GENOMIC DNA]</scope>
    <source>
        <strain evidence="8 9">DSM 100212</strain>
    </source>
</reference>
<feature type="chain" id="PRO_5015683962" evidence="6">
    <location>
        <begin position="17"/>
        <end position="86"/>
    </location>
</feature>
<dbReference type="Proteomes" id="UP000238392">
    <property type="component" value="Unassembled WGS sequence"/>
</dbReference>
<dbReference type="Gene3D" id="2.170.140.10">
    <property type="entry name" value="Chitin binding domain"/>
    <property type="match status" value="1"/>
</dbReference>
<evidence type="ECO:0000256" key="1">
    <source>
        <dbReference type="ARBA" id="ARBA00022669"/>
    </source>
</evidence>
<dbReference type="RefSeq" id="WP_106262361.1">
    <property type="nucleotide sequence ID" value="NZ_PVTQ01000001.1"/>
</dbReference>
<name>A0A2T0X5A1_9RHOB</name>
<feature type="signal peptide" evidence="6">
    <location>
        <begin position="1"/>
        <end position="16"/>
    </location>
</feature>
<evidence type="ECO:0000256" key="4">
    <source>
        <dbReference type="ARBA" id="ARBA00023157"/>
    </source>
</evidence>
<dbReference type="SUPFAM" id="SSF57625">
    <property type="entry name" value="Invertebrate chitin-binding proteins"/>
    <property type="match status" value="1"/>
</dbReference>
<dbReference type="InterPro" id="IPR051940">
    <property type="entry name" value="Chitin_bind-dev_reg"/>
</dbReference>